<accession>A0A839QSY8</accession>
<dbReference type="Proteomes" id="UP000568050">
    <property type="component" value="Unassembled WGS sequence"/>
</dbReference>
<reference evidence="3 4" key="1">
    <citation type="submission" date="2020-08" db="EMBL/GenBank/DDBJ databases">
        <title>Sequencing the genomes of 1000 actinobacteria strains.</title>
        <authorList>
            <person name="Klenk H.-P."/>
        </authorList>
    </citation>
    <scope>NUCLEOTIDE SEQUENCE [LARGE SCALE GENOMIC DNA]</scope>
    <source>
        <strain evidence="3 4">DSM 23040</strain>
    </source>
</reference>
<dbReference type="AlphaFoldDB" id="A0A839QSY8"/>
<organism evidence="3 4">
    <name type="scientific">Helcobacillus massiliensis</name>
    <dbReference type="NCBI Taxonomy" id="521392"/>
    <lineage>
        <taxon>Bacteria</taxon>
        <taxon>Bacillati</taxon>
        <taxon>Actinomycetota</taxon>
        <taxon>Actinomycetes</taxon>
        <taxon>Micrococcales</taxon>
        <taxon>Dermabacteraceae</taxon>
        <taxon>Helcobacillus</taxon>
    </lineage>
</organism>
<dbReference type="InterPro" id="IPR009936">
    <property type="entry name" value="DUF1468"/>
</dbReference>
<feature type="domain" description="DUF1468" evidence="2">
    <location>
        <begin position="23"/>
        <end position="193"/>
    </location>
</feature>
<feature type="transmembrane region" description="Helical" evidence="1">
    <location>
        <begin position="53"/>
        <end position="75"/>
    </location>
</feature>
<keyword evidence="1" id="KW-1133">Transmembrane helix</keyword>
<keyword evidence="4" id="KW-1185">Reference proteome</keyword>
<sequence>MSRTSQLRHAPASPKRLIGQLLVPAVMILFAVMLIIGILTMEVPSNATFPGPQFLPTIVAGALLVLSGVQIAATVREHRHGESELVLPRDTRGLGEVPLPGERLRTADQPVLNEEALAAPGFRLAPFLWITVAFALFAVLLKPLGWILAAGALFWCVTRAFGSRHALRDAVIGLTVSSAAYIFFDMILGLNLPSGLLGGL</sequence>
<feature type="transmembrane region" description="Helical" evidence="1">
    <location>
        <begin position="146"/>
        <end position="162"/>
    </location>
</feature>
<feature type="transmembrane region" description="Helical" evidence="1">
    <location>
        <begin position="122"/>
        <end position="140"/>
    </location>
</feature>
<name>A0A839QSY8_9MICO</name>
<evidence type="ECO:0000313" key="3">
    <source>
        <dbReference type="EMBL" id="MBB3021870.1"/>
    </source>
</evidence>
<keyword evidence="1" id="KW-0472">Membrane</keyword>
<protein>
    <submittedName>
        <fullName evidence="3">Putative tricarboxylic transport membrane protein</fullName>
    </submittedName>
</protein>
<feature type="transmembrane region" description="Helical" evidence="1">
    <location>
        <begin position="21"/>
        <end position="41"/>
    </location>
</feature>
<evidence type="ECO:0000256" key="1">
    <source>
        <dbReference type="SAM" id="Phobius"/>
    </source>
</evidence>
<evidence type="ECO:0000259" key="2">
    <source>
        <dbReference type="Pfam" id="PF07331"/>
    </source>
</evidence>
<proteinExistence type="predicted"/>
<dbReference type="Pfam" id="PF07331">
    <property type="entry name" value="TctB"/>
    <property type="match status" value="1"/>
</dbReference>
<feature type="transmembrane region" description="Helical" evidence="1">
    <location>
        <begin position="171"/>
        <end position="192"/>
    </location>
</feature>
<keyword evidence="1" id="KW-0812">Transmembrane</keyword>
<dbReference type="EMBL" id="JACHWP010000001">
    <property type="protein sequence ID" value="MBB3021870.1"/>
    <property type="molecule type" value="Genomic_DNA"/>
</dbReference>
<comment type="caution">
    <text evidence="3">The sequence shown here is derived from an EMBL/GenBank/DDBJ whole genome shotgun (WGS) entry which is preliminary data.</text>
</comment>
<dbReference type="RefSeq" id="WP_183373545.1">
    <property type="nucleotide sequence ID" value="NZ_CBCSFZ010000067.1"/>
</dbReference>
<evidence type="ECO:0000313" key="4">
    <source>
        <dbReference type="Proteomes" id="UP000568050"/>
    </source>
</evidence>
<gene>
    <name evidence="3" type="ORF">FHX50_000118</name>
</gene>